<keyword evidence="3 9" id="KW-0132">Cell division</keyword>
<dbReference type="GO" id="GO:0051301">
    <property type="term" value="P:cell division"/>
    <property type="evidence" value="ECO:0007669"/>
    <property type="project" value="UniProtKB-KW"/>
</dbReference>
<dbReference type="InterPro" id="IPR050090">
    <property type="entry name" value="Tyrosine_recombinase_XerCD"/>
</dbReference>
<dbReference type="GO" id="GO:0006313">
    <property type="term" value="P:DNA transposition"/>
    <property type="evidence" value="ECO:0007669"/>
    <property type="project" value="UniProtKB-UniRule"/>
</dbReference>
<comment type="similarity">
    <text evidence="9">Belongs to the 'phage' integrase family. XerC subfamily.</text>
</comment>
<accession>A0A2X2YQ24</accession>
<dbReference type="SUPFAM" id="SSF47823">
    <property type="entry name" value="lambda integrase-like, N-terminal domain"/>
    <property type="match status" value="1"/>
</dbReference>
<comment type="function">
    <text evidence="9">Site-specific tyrosine recombinase, which acts by catalyzing the cutting and rejoining of the recombining DNA molecules. The XerC-XerD complex is essential to convert dimers of the bacterial chromosome into monomers to permit their segregation at cell division. It also contributes to the segregational stability of plasmids.</text>
</comment>
<comment type="subunit">
    <text evidence="9">Forms a cyclic heterotetrameric complex composed of two molecules of XerC and two molecules of XerD.</text>
</comment>
<dbReference type="SUPFAM" id="SSF56349">
    <property type="entry name" value="DNA breaking-rejoining enzymes"/>
    <property type="match status" value="1"/>
</dbReference>
<dbReference type="HAMAP" id="MF_01808">
    <property type="entry name" value="Recomb_XerC_XerD"/>
    <property type="match status" value="1"/>
</dbReference>
<dbReference type="GO" id="GO:0003677">
    <property type="term" value="F:DNA binding"/>
    <property type="evidence" value="ECO:0007669"/>
    <property type="project" value="UniProtKB-UniRule"/>
</dbReference>
<keyword evidence="6 9" id="KW-0238">DNA-binding</keyword>
<dbReference type="GO" id="GO:0007059">
    <property type="term" value="P:chromosome segregation"/>
    <property type="evidence" value="ECO:0007669"/>
    <property type="project" value="UniProtKB-UniRule"/>
</dbReference>
<organism evidence="12 13">
    <name type="scientific">Mobiluncus curtisii</name>
    <dbReference type="NCBI Taxonomy" id="2051"/>
    <lineage>
        <taxon>Bacteria</taxon>
        <taxon>Bacillati</taxon>
        <taxon>Actinomycetota</taxon>
        <taxon>Actinomycetes</taxon>
        <taxon>Actinomycetales</taxon>
        <taxon>Actinomycetaceae</taxon>
        <taxon>Mobiluncus</taxon>
    </lineage>
</organism>
<dbReference type="InterPro" id="IPR004107">
    <property type="entry name" value="Integrase_SAM-like_N"/>
</dbReference>
<comment type="subcellular location">
    <subcellularLocation>
        <location evidence="1 9">Cytoplasm</location>
    </subcellularLocation>
</comment>
<evidence type="ECO:0000256" key="1">
    <source>
        <dbReference type="ARBA" id="ARBA00004496"/>
    </source>
</evidence>
<dbReference type="Gene3D" id="1.10.443.10">
    <property type="entry name" value="Intergrase catalytic core"/>
    <property type="match status" value="1"/>
</dbReference>
<evidence type="ECO:0000256" key="9">
    <source>
        <dbReference type="HAMAP-Rule" id="MF_01808"/>
    </source>
</evidence>
<reference evidence="12 13" key="1">
    <citation type="submission" date="2018-06" db="EMBL/GenBank/DDBJ databases">
        <authorList>
            <consortium name="Pathogen Informatics"/>
            <person name="Doyle S."/>
        </authorList>
    </citation>
    <scope>NUCLEOTIDE SEQUENCE [LARGE SCALE GENOMIC DNA]</scope>
    <source>
        <strain evidence="12 13">NCTC11820</strain>
    </source>
</reference>
<proteinExistence type="inferred from homology"/>
<evidence type="ECO:0000256" key="7">
    <source>
        <dbReference type="ARBA" id="ARBA00023172"/>
    </source>
</evidence>
<feature type="active site" evidence="9">
    <location>
        <position position="197"/>
    </location>
</feature>
<dbReference type="InterPro" id="IPR011010">
    <property type="entry name" value="DNA_brk_join_enz"/>
</dbReference>
<dbReference type="InterPro" id="IPR010998">
    <property type="entry name" value="Integrase_recombinase_N"/>
</dbReference>
<dbReference type="OMA" id="AMMELMY"/>
<dbReference type="GO" id="GO:0005737">
    <property type="term" value="C:cytoplasm"/>
    <property type="evidence" value="ECO:0007669"/>
    <property type="project" value="UniProtKB-SubCell"/>
</dbReference>
<feature type="active site" evidence="9">
    <location>
        <position position="295"/>
    </location>
</feature>
<dbReference type="PROSITE" id="PS51898">
    <property type="entry name" value="TYR_RECOMBINASE"/>
    <property type="match status" value="1"/>
</dbReference>
<feature type="domain" description="Core-binding (CB)" evidence="11">
    <location>
        <begin position="9"/>
        <end position="103"/>
    </location>
</feature>
<keyword evidence="8 9" id="KW-0131">Cell cycle</keyword>
<dbReference type="Gene3D" id="1.10.150.130">
    <property type="match status" value="1"/>
</dbReference>
<evidence type="ECO:0000256" key="8">
    <source>
        <dbReference type="ARBA" id="ARBA00023306"/>
    </source>
</evidence>
<feature type="active site" evidence="9">
    <location>
        <position position="173"/>
    </location>
</feature>
<evidence type="ECO:0000256" key="5">
    <source>
        <dbReference type="ARBA" id="ARBA00022908"/>
    </source>
</evidence>
<dbReference type="InterPro" id="IPR044068">
    <property type="entry name" value="CB"/>
</dbReference>
<evidence type="ECO:0000313" key="12">
    <source>
        <dbReference type="EMBL" id="SQB64951.1"/>
    </source>
</evidence>
<gene>
    <name evidence="12" type="primary">xerC_3</name>
    <name evidence="9" type="synonym">xerC</name>
    <name evidence="12" type="ORF">NCTC11820_01265</name>
</gene>
<evidence type="ECO:0000313" key="13">
    <source>
        <dbReference type="Proteomes" id="UP000250245"/>
    </source>
</evidence>
<sequence>MSENNPAAVFAREITADFGQWLSVNRGLSPQTVRAYLTDLRELMTFLVDSDSGDGPAAQQLRADLANPARIRAWLGAMSRAGMSRATLARRVASFRTFASWAQVRGIVPGDAGQNLRASRPDNALPTVLSATDAAHLLETARAAAYPEASTAPNPVKLRDWAALELLYATGIRVSELTGLELGNINKSQRTVRVTGKGDKQRVVPYGIPAGLALEEYLEKGRPALVNPEKPALNRVFLGAKGGMLDTRIVRGMLHRLTAQAEVPDLGPHGLRHTAATHLLDGGADLRSVQEILGHASLATTQRYTHLSMDKLRAVYLQAHPRA</sequence>
<dbReference type="PANTHER" id="PTHR30349:SF77">
    <property type="entry name" value="TYROSINE RECOMBINASE XERC"/>
    <property type="match status" value="1"/>
</dbReference>
<dbReference type="CDD" id="cd00798">
    <property type="entry name" value="INT_XerDC_C"/>
    <property type="match status" value="1"/>
</dbReference>
<dbReference type="AlphaFoldDB" id="A0A2X2YQ24"/>
<dbReference type="GO" id="GO:0009037">
    <property type="term" value="F:tyrosine-based site-specific recombinase activity"/>
    <property type="evidence" value="ECO:0007669"/>
    <property type="project" value="UniProtKB-UniRule"/>
</dbReference>
<dbReference type="Pfam" id="PF00589">
    <property type="entry name" value="Phage_integrase"/>
    <property type="match status" value="1"/>
</dbReference>
<dbReference type="RefSeq" id="WP_013189312.1">
    <property type="nucleotide sequence ID" value="NZ_CP068112.1"/>
</dbReference>
<evidence type="ECO:0000256" key="6">
    <source>
        <dbReference type="ARBA" id="ARBA00023125"/>
    </source>
</evidence>
<keyword evidence="7 9" id="KW-0233">DNA recombination</keyword>
<evidence type="ECO:0000256" key="2">
    <source>
        <dbReference type="ARBA" id="ARBA00022490"/>
    </source>
</evidence>
<keyword evidence="2 9" id="KW-0963">Cytoplasm</keyword>
<dbReference type="Pfam" id="PF02899">
    <property type="entry name" value="Phage_int_SAM_1"/>
    <property type="match status" value="1"/>
</dbReference>
<dbReference type="InterPro" id="IPR013762">
    <property type="entry name" value="Integrase-like_cat_sf"/>
</dbReference>
<dbReference type="PANTHER" id="PTHR30349">
    <property type="entry name" value="PHAGE INTEGRASE-RELATED"/>
    <property type="match status" value="1"/>
</dbReference>
<evidence type="ECO:0000259" key="10">
    <source>
        <dbReference type="PROSITE" id="PS51898"/>
    </source>
</evidence>
<feature type="active site" description="O-(3'-phospho-DNA)-tyrosine intermediate" evidence="9">
    <location>
        <position position="304"/>
    </location>
</feature>
<protein>
    <recommendedName>
        <fullName evidence="9">Tyrosine recombinase XerC</fullName>
    </recommendedName>
</protein>
<feature type="active site" evidence="9">
    <location>
        <position position="269"/>
    </location>
</feature>
<evidence type="ECO:0000256" key="4">
    <source>
        <dbReference type="ARBA" id="ARBA00022829"/>
    </source>
</evidence>
<feature type="active site" evidence="9">
    <location>
        <position position="272"/>
    </location>
</feature>
<dbReference type="GeneID" id="55565444"/>
<dbReference type="InterPro" id="IPR002104">
    <property type="entry name" value="Integrase_catalytic"/>
</dbReference>
<name>A0A2X2YQ24_9ACTO</name>
<dbReference type="EMBL" id="UASJ01000001">
    <property type="protein sequence ID" value="SQB64951.1"/>
    <property type="molecule type" value="Genomic_DNA"/>
</dbReference>
<dbReference type="Proteomes" id="UP000250245">
    <property type="component" value="Unassembled WGS sequence"/>
</dbReference>
<evidence type="ECO:0000256" key="3">
    <source>
        <dbReference type="ARBA" id="ARBA00022618"/>
    </source>
</evidence>
<evidence type="ECO:0000259" key="11">
    <source>
        <dbReference type="PROSITE" id="PS51900"/>
    </source>
</evidence>
<keyword evidence="5 9" id="KW-0229">DNA integration</keyword>
<keyword evidence="4 9" id="KW-0159">Chromosome partition</keyword>
<dbReference type="InterPro" id="IPR023009">
    <property type="entry name" value="Tyrosine_recombinase_XerC/XerD"/>
</dbReference>
<feature type="domain" description="Tyr recombinase" evidence="10">
    <location>
        <begin position="124"/>
        <end position="317"/>
    </location>
</feature>
<dbReference type="PROSITE" id="PS51900">
    <property type="entry name" value="CB"/>
    <property type="match status" value="1"/>
</dbReference>